<evidence type="ECO:0000313" key="1">
    <source>
        <dbReference type="EMBL" id="EJW91234.1"/>
    </source>
</evidence>
<organism evidence="1">
    <name type="scientific">gut metagenome</name>
    <dbReference type="NCBI Taxonomy" id="749906"/>
    <lineage>
        <taxon>unclassified sequences</taxon>
        <taxon>metagenomes</taxon>
        <taxon>organismal metagenomes</taxon>
    </lineage>
</organism>
<sequence>MYTGLTLFLCEISHSLPSGVILDVFTLPNLPLMRH</sequence>
<name>J9FV49_9ZZZZ</name>
<protein>
    <submittedName>
        <fullName evidence="1">Uncharacterized protein</fullName>
    </submittedName>
</protein>
<dbReference type="AlphaFoldDB" id="J9FV49"/>
<gene>
    <name evidence="1" type="ORF">EVA_20659</name>
</gene>
<proteinExistence type="predicted"/>
<comment type="caution">
    <text evidence="1">The sequence shown here is derived from an EMBL/GenBank/DDBJ whole genome shotgun (WGS) entry which is preliminary data.</text>
</comment>
<accession>J9FV49</accession>
<reference evidence="1" key="1">
    <citation type="journal article" date="2012" name="PLoS ONE">
        <title>Gene sets for utilization of primary and secondary nutrition supplies in the distal gut of endangered iberian lynx.</title>
        <authorList>
            <person name="Alcaide M."/>
            <person name="Messina E."/>
            <person name="Richter M."/>
            <person name="Bargiela R."/>
            <person name="Peplies J."/>
            <person name="Huws S.A."/>
            <person name="Newbold C.J."/>
            <person name="Golyshin P.N."/>
            <person name="Simon M.A."/>
            <person name="Lopez G."/>
            <person name="Yakimov M.M."/>
            <person name="Ferrer M."/>
        </authorList>
    </citation>
    <scope>NUCLEOTIDE SEQUENCE</scope>
</reference>
<dbReference type="EMBL" id="AMCI01008314">
    <property type="protein sequence ID" value="EJW91234.1"/>
    <property type="molecule type" value="Genomic_DNA"/>
</dbReference>